<evidence type="ECO:0000313" key="1">
    <source>
        <dbReference type="EMBL" id="ERT08793.1"/>
    </source>
</evidence>
<keyword evidence="2" id="KW-1185">Reference proteome</keyword>
<dbReference type="EMBL" id="AUZM01000008">
    <property type="protein sequence ID" value="ERT08793.1"/>
    <property type="molecule type" value="Genomic_DNA"/>
</dbReference>
<evidence type="ECO:0000313" key="2">
    <source>
        <dbReference type="Proteomes" id="UP000017127"/>
    </source>
</evidence>
<gene>
    <name evidence="1" type="ORF">M595_1239</name>
</gene>
<reference evidence="1 2" key="1">
    <citation type="journal article" date="2013" name="Front. Microbiol.">
        <title>Comparative genomic analyses of the cyanobacterium, Lyngbya aestuarii BL J, a powerful hydrogen producer.</title>
        <authorList>
            <person name="Kothari A."/>
            <person name="Vaughn M."/>
            <person name="Garcia-Pichel F."/>
        </authorList>
    </citation>
    <scope>NUCLEOTIDE SEQUENCE [LARGE SCALE GENOMIC DNA]</scope>
    <source>
        <strain evidence="1 2">BL J</strain>
    </source>
</reference>
<sequence length="40" mass="4294">MFCVCPLNPPILGDFELYFPSILGGQRGAIPKVGSKLNNS</sequence>
<organism evidence="1 2">
    <name type="scientific">Lyngbya aestuarii BL J</name>
    <dbReference type="NCBI Taxonomy" id="1348334"/>
    <lineage>
        <taxon>Bacteria</taxon>
        <taxon>Bacillati</taxon>
        <taxon>Cyanobacteriota</taxon>
        <taxon>Cyanophyceae</taxon>
        <taxon>Oscillatoriophycideae</taxon>
        <taxon>Oscillatoriales</taxon>
        <taxon>Microcoleaceae</taxon>
        <taxon>Lyngbya</taxon>
    </lineage>
</organism>
<proteinExistence type="predicted"/>
<protein>
    <submittedName>
        <fullName evidence="1">Uncharacterized protein</fullName>
    </submittedName>
</protein>
<name>U7QLN3_9CYAN</name>
<accession>U7QLN3</accession>
<dbReference type="AlphaFoldDB" id="U7QLN3"/>
<dbReference type="Proteomes" id="UP000017127">
    <property type="component" value="Unassembled WGS sequence"/>
</dbReference>
<comment type="caution">
    <text evidence="1">The sequence shown here is derived from an EMBL/GenBank/DDBJ whole genome shotgun (WGS) entry which is preliminary data.</text>
</comment>